<dbReference type="Proteomes" id="UP000304953">
    <property type="component" value="Unassembled WGS sequence"/>
</dbReference>
<name>A0AC61RXL7_9FIRM</name>
<reference evidence="1" key="1">
    <citation type="submission" date="2019-04" db="EMBL/GenBank/DDBJ databases">
        <title>Microbes associate with the intestines of laboratory mice.</title>
        <authorList>
            <person name="Navarre W."/>
            <person name="Wong E."/>
            <person name="Huang K."/>
            <person name="Tropini C."/>
            <person name="Ng K."/>
            <person name="Yu B."/>
        </authorList>
    </citation>
    <scope>NUCLEOTIDE SEQUENCE</scope>
    <source>
        <strain evidence="1">NM01_1-7b</strain>
    </source>
</reference>
<evidence type="ECO:0000313" key="2">
    <source>
        <dbReference type="Proteomes" id="UP000304953"/>
    </source>
</evidence>
<accession>A0AC61RXL7</accession>
<comment type="caution">
    <text evidence="1">The sequence shown here is derived from an EMBL/GenBank/DDBJ whole genome shotgun (WGS) entry which is preliminary data.</text>
</comment>
<keyword evidence="2" id="KW-1185">Reference proteome</keyword>
<organism evidence="1 2">
    <name type="scientific">Petralouisia muris</name>
    <dbReference type="NCBI Taxonomy" id="3032872"/>
    <lineage>
        <taxon>Bacteria</taxon>
        <taxon>Bacillati</taxon>
        <taxon>Bacillota</taxon>
        <taxon>Clostridia</taxon>
        <taxon>Lachnospirales</taxon>
        <taxon>Lachnospiraceae</taxon>
        <taxon>Petralouisia</taxon>
    </lineage>
</organism>
<proteinExistence type="predicted"/>
<evidence type="ECO:0000313" key="1">
    <source>
        <dbReference type="EMBL" id="TGY96407.1"/>
    </source>
</evidence>
<sequence length="127" mass="14484">MIEAWGTGIPKIFEEERNYGLREPELQDMGSDFRINLYRKELAVDGYGVIAPDIAAEVGEICEEGMGEVKGDKRSMNGTKVDSDDKKLLSVIRKDGTVTQLQLKQGYKKRRYCTLLFYGSVFLFYKI</sequence>
<gene>
    <name evidence="1" type="ORF">E5329_09930</name>
</gene>
<protein>
    <submittedName>
        <fullName evidence="1">Uncharacterized protein</fullName>
    </submittedName>
</protein>
<dbReference type="EMBL" id="SRYA01000017">
    <property type="protein sequence ID" value="TGY96407.1"/>
    <property type="molecule type" value="Genomic_DNA"/>
</dbReference>